<evidence type="ECO:0000256" key="8">
    <source>
        <dbReference type="SAM" id="MobiDB-lite"/>
    </source>
</evidence>
<keyword evidence="7" id="KW-0136">Cellulose degradation</keyword>
<evidence type="ECO:0000313" key="12">
    <source>
        <dbReference type="EMBL" id="RKN39464.1"/>
    </source>
</evidence>
<comment type="similarity">
    <text evidence="7">Belongs to the glycosyl hydrolase 5 (cellulase A) family.</text>
</comment>
<dbReference type="SUPFAM" id="SSF51445">
    <property type="entry name" value="(Trans)glycosidases"/>
    <property type="match status" value="1"/>
</dbReference>
<dbReference type="InterPro" id="IPR013783">
    <property type="entry name" value="Ig-like_fold"/>
</dbReference>
<evidence type="ECO:0000256" key="3">
    <source>
        <dbReference type="ARBA" id="ARBA00022801"/>
    </source>
</evidence>
<keyword evidence="13" id="KW-1185">Reference proteome</keyword>
<dbReference type="Pfam" id="PF00041">
    <property type="entry name" value="fn3"/>
    <property type="match status" value="1"/>
</dbReference>
<accession>A0A3A9YV68</accession>
<comment type="caution">
    <text evidence="12">The sequence shown here is derived from an EMBL/GenBank/DDBJ whole genome shotgun (WGS) entry which is preliminary data.</text>
</comment>
<proteinExistence type="inferred from homology"/>
<dbReference type="PROSITE" id="PS51318">
    <property type="entry name" value="TAT"/>
    <property type="match status" value="1"/>
</dbReference>
<comment type="catalytic activity">
    <reaction evidence="1 7">
        <text>Endohydrolysis of (1-&gt;4)-beta-D-glucosidic linkages in cellulose, lichenin and cereal beta-D-glucans.</text>
        <dbReference type="EC" id="3.2.1.4"/>
    </reaction>
</comment>
<feature type="chain" id="PRO_5017426714" description="Endoglucanase" evidence="9">
    <location>
        <begin position="28"/>
        <end position="545"/>
    </location>
</feature>
<dbReference type="PROSITE" id="PS51173">
    <property type="entry name" value="CBM2"/>
    <property type="match status" value="1"/>
</dbReference>
<evidence type="ECO:0000256" key="1">
    <source>
        <dbReference type="ARBA" id="ARBA00000966"/>
    </source>
</evidence>
<evidence type="ECO:0000256" key="6">
    <source>
        <dbReference type="ARBA" id="ARBA00023326"/>
    </source>
</evidence>
<evidence type="ECO:0000256" key="5">
    <source>
        <dbReference type="ARBA" id="ARBA00023295"/>
    </source>
</evidence>
<dbReference type="PROSITE" id="PS50853">
    <property type="entry name" value="FN3"/>
    <property type="match status" value="1"/>
</dbReference>
<dbReference type="InterPro" id="IPR012291">
    <property type="entry name" value="CBM2_carb-bd_dom_sf"/>
</dbReference>
<feature type="domain" description="CBM2" evidence="11">
    <location>
        <begin position="435"/>
        <end position="545"/>
    </location>
</feature>
<dbReference type="OrthoDB" id="9801198at2"/>
<dbReference type="PANTHER" id="PTHR42754:SF1">
    <property type="entry name" value="LIPOPROTEIN"/>
    <property type="match status" value="1"/>
</dbReference>
<dbReference type="GO" id="GO:0030245">
    <property type="term" value="P:cellulose catabolic process"/>
    <property type="evidence" value="ECO:0007669"/>
    <property type="project" value="UniProtKB-KW"/>
</dbReference>
<dbReference type="InterPro" id="IPR036116">
    <property type="entry name" value="FN3_sf"/>
</dbReference>
<evidence type="ECO:0000259" key="10">
    <source>
        <dbReference type="PROSITE" id="PS50853"/>
    </source>
</evidence>
<gene>
    <name evidence="12" type="ORF">D7294_20925</name>
</gene>
<reference evidence="12 13" key="1">
    <citation type="journal article" date="2014" name="Int. J. Syst. Evol. Microbiol.">
        <title>Streptomyces hoynatensis sp. nov., isolated from deep marine sediment.</title>
        <authorList>
            <person name="Veyisoglu A."/>
            <person name="Sahin N."/>
        </authorList>
    </citation>
    <scope>NUCLEOTIDE SEQUENCE [LARGE SCALE GENOMIC DNA]</scope>
    <source>
        <strain evidence="12 13">KCTC 29097</strain>
    </source>
</reference>
<protein>
    <recommendedName>
        <fullName evidence="7">Endoglucanase</fullName>
        <ecNumber evidence="7">3.2.1.4</ecNumber>
    </recommendedName>
</protein>
<dbReference type="CDD" id="cd00063">
    <property type="entry name" value="FN3"/>
    <property type="match status" value="1"/>
</dbReference>
<dbReference type="PANTHER" id="PTHR42754">
    <property type="entry name" value="ENDOGLUCANASE"/>
    <property type="match status" value="1"/>
</dbReference>
<evidence type="ECO:0000256" key="4">
    <source>
        <dbReference type="ARBA" id="ARBA00023277"/>
    </source>
</evidence>
<keyword evidence="5 7" id="KW-0326">Glycosidase</keyword>
<evidence type="ECO:0000256" key="2">
    <source>
        <dbReference type="ARBA" id="ARBA00022729"/>
    </source>
</evidence>
<dbReference type="Gene3D" id="2.60.40.10">
    <property type="entry name" value="Immunoglobulins"/>
    <property type="match status" value="1"/>
</dbReference>
<dbReference type="InterPro" id="IPR008965">
    <property type="entry name" value="CBM2/CBM3_carb-bd_dom_sf"/>
</dbReference>
<keyword evidence="3 7" id="KW-0378">Hydrolase</keyword>
<dbReference type="InterPro" id="IPR006311">
    <property type="entry name" value="TAT_signal"/>
</dbReference>
<keyword evidence="2 9" id="KW-0732">Signal</keyword>
<name>A0A3A9YV68_9ACTN</name>
<dbReference type="EC" id="3.2.1.4" evidence="7"/>
<dbReference type="EMBL" id="RBAL01000013">
    <property type="protein sequence ID" value="RKN39464.1"/>
    <property type="molecule type" value="Genomic_DNA"/>
</dbReference>
<organism evidence="12 13">
    <name type="scientific">Streptomyces hoynatensis</name>
    <dbReference type="NCBI Taxonomy" id="1141874"/>
    <lineage>
        <taxon>Bacteria</taxon>
        <taxon>Bacillati</taxon>
        <taxon>Actinomycetota</taxon>
        <taxon>Actinomycetes</taxon>
        <taxon>Kitasatosporales</taxon>
        <taxon>Streptomycetaceae</taxon>
        <taxon>Streptomyces</taxon>
    </lineage>
</organism>
<feature type="signal peptide" evidence="9">
    <location>
        <begin position="1"/>
        <end position="27"/>
    </location>
</feature>
<dbReference type="SMART" id="SM00637">
    <property type="entry name" value="CBD_II"/>
    <property type="match status" value="1"/>
</dbReference>
<dbReference type="GO" id="GO:0030247">
    <property type="term" value="F:polysaccharide binding"/>
    <property type="evidence" value="ECO:0007669"/>
    <property type="project" value="UniProtKB-UniRule"/>
</dbReference>
<dbReference type="SUPFAM" id="SSF49265">
    <property type="entry name" value="Fibronectin type III"/>
    <property type="match status" value="1"/>
</dbReference>
<dbReference type="Gene3D" id="3.20.20.80">
    <property type="entry name" value="Glycosidases"/>
    <property type="match status" value="1"/>
</dbReference>
<dbReference type="InterPro" id="IPR003961">
    <property type="entry name" value="FN3_dom"/>
</dbReference>
<dbReference type="InterPro" id="IPR001919">
    <property type="entry name" value="CBD2"/>
</dbReference>
<keyword evidence="4 7" id="KW-0119">Carbohydrate metabolism</keyword>
<dbReference type="InterPro" id="IPR017853">
    <property type="entry name" value="GH"/>
</dbReference>
<dbReference type="InterPro" id="IPR001547">
    <property type="entry name" value="Glyco_hydro_5"/>
</dbReference>
<evidence type="ECO:0000256" key="7">
    <source>
        <dbReference type="RuleBase" id="RU361153"/>
    </source>
</evidence>
<dbReference type="SUPFAM" id="SSF49384">
    <property type="entry name" value="Carbohydrate-binding domain"/>
    <property type="match status" value="1"/>
</dbReference>
<evidence type="ECO:0000259" key="11">
    <source>
        <dbReference type="PROSITE" id="PS51173"/>
    </source>
</evidence>
<dbReference type="GO" id="GO:0008810">
    <property type="term" value="F:cellulase activity"/>
    <property type="evidence" value="ECO:0007669"/>
    <property type="project" value="UniProtKB-EC"/>
</dbReference>
<feature type="domain" description="Fibronectin type-III" evidence="10">
    <location>
        <begin position="348"/>
        <end position="437"/>
    </location>
</feature>
<dbReference type="Pfam" id="PF00553">
    <property type="entry name" value="CBM_2"/>
    <property type="match status" value="1"/>
</dbReference>
<dbReference type="AlphaFoldDB" id="A0A3A9YV68"/>
<evidence type="ECO:0000313" key="13">
    <source>
        <dbReference type="Proteomes" id="UP000272474"/>
    </source>
</evidence>
<feature type="region of interest" description="Disordered" evidence="8">
    <location>
        <begin position="334"/>
        <end position="353"/>
    </location>
</feature>
<keyword evidence="6 7" id="KW-0624">Polysaccharide degradation</keyword>
<dbReference type="RefSeq" id="WP_120682071.1">
    <property type="nucleotide sequence ID" value="NZ_RBAL01000013.1"/>
</dbReference>
<dbReference type="Proteomes" id="UP000272474">
    <property type="component" value="Unassembled WGS sequence"/>
</dbReference>
<dbReference type="Pfam" id="PF00150">
    <property type="entry name" value="Cellulase"/>
    <property type="match status" value="1"/>
</dbReference>
<dbReference type="Gene3D" id="2.60.40.290">
    <property type="match status" value="1"/>
</dbReference>
<dbReference type="SMART" id="SM00060">
    <property type="entry name" value="FN3"/>
    <property type="match status" value="1"/>
</dbReference>
<feature type="compositionally biased region" description="Low complexity" evidence="8">
    <location>
        <begin position="343"/>
        <end position="353"/>
    </location>
</feature>
<evidence type="ECO:0000256" key="9">
    <source>
        <dbReference type="SAM" id="SignalP"/>
    </source>
</evidence>
<sequence>MKRTRRTLTVLLAGLATLLGLAGPAAARDGDRAEPLATGLHIENGRLLEANGNDFVMRGVNHAHTWYQGETQSFADIKELGANTVRVVLGSGQRWGPDSPENVANVIELCKANRMICVLEVHDTTGYGEQDGAASLDQAADYWIGLRDVLVGQEDYVVINIGNEPWGNTNAAGWTQATIDAVQKLRNAGFEHTLMVDGPNWGQDWQNTMRTTAQQVYDADPTGNLIFSVHMYAVYESADLISAYLHDFVDAGLPIVVGEFSHPADQWGDVNEDAIMATAEELDLGWLAWSWSGNADPIHDLTLNFDPAQLTWWGERVFHGPNGIGETAEEATIFGGGGDPDDTQAPTAPGTPTASEVTATSAVLTWPAATDNVGVTGYDIVRVQGTTETRVGSSATNRVTLTGLTADTTYTLAAYARDAAGNRSARSATVTVTTSRTPVAACAVGYRVVNEWNNGFQGEIVIRNTGTAPLTNWTLGFTFSGGQTITNLWGGTPTQNGGTVTVTPADYTRTIAANGTVTLGFIAGKNGANPAPTAFTLNGDACATA</sequence>